<dbReference type="GO" id="GO:0005524">
    <property type="term" value="F:ATP binding"/>
    <property type="evidence" value="ECO:0007669"/>
    <property type="project" value="UniProtKB-KW"/>
</dbReference>
<dbReference type="SUPFAM" id="SSF55060">
    <property type="entry name" value="GHMP Kinase, C-terminal domain"/>
    <property type="match status" value="1"/>
</dbReference>
<evidence type="ECO:0000259" key="20">
    <source>
        <dbReference type="Pfam" id="PF08544"/>
    </source>
</evidence>
<accession>A0A8S4Q618</accession>
<evidence type="ECO:0000256" key="11">
    <source>
        <dbReference type="ARBA" id="ARBA00022842"/>
    </source>
</evidence>
<evidence type="ECO:0000256" key="18">
    <source>
        <dbReference type="RuleBase" id="RU363087"/>
    </source>
</evidence>
<dbReference type="GO" id="GO:0005829">
    <property type="term" value="C:cytosol"/>
    <property type="evidence" value="ECO:0007669"/>
    <property type="project" value="TreeGrafter"/>
</dbReference>
<organism evidence="21 22">
    <name type="scientific">Owenia fusiformis</name>
    <name type="common">Polychaete worm</name>
    <dbReference type="NCBI Taxonomy" id="6347"/>
    <lineage>
        <taxon>Eukaryota</taxon>
        <taxon>Metazoa</taxon>
        <taxon>Spiralia</taxon>
        <taxon>Lophotrochozoa</taxon>
        <taxon>Annelida</taxon>
        <taxon>Polychaeta</taxon>
        <taxon>Sedentaria</taxon>
        <taxon>Canalipalpata</taxon>
        <taxon>Sabellida</taxon>
        <taxon>Oweniida</taxon>
        <taxon>Oweniidae</taxon>
        <taxon>Owenia</taxon>
    </lineage>
</organism>
<evidence type="ECO:0000256" key="4">
    <source>
        <dbReference type="ARBA" id="ARBA00022490"/>
    </source>
</evidence>
<dbReference type="GO" id="GO:0006695">
    <property type="term" value="P:cholesterol biosynthetic process"/>
    <property type="evidence" value="ECO:0007669"/>
    <property type="project" value="TreeGrafter"/>
</dbReference>
<dbReference type="Pfam" id="PF08544">
    <property type="entry name" value="GHMP_kinases_C"/>
    <property type="match status" value="1"/>
</dbReference>
<keyword evidence="16 18" id="KW-0753">Steroid metabolism</keyword>
<keyword evidence="7" id="KW-0479">Metal-binding</keyword>
<keyword evidence="9 18" id="KW-0418">Kinase</keyword>
<dbReference type="AlphaFoldDB" id="A0A8S4Q618"/>
<dbReference type="PRINTS" id="PR00959">
    <property type="entry name" value="MEVGALKINASE"/>
</dbReference>
<dbReference type="GO" id="GO:0004496">
    <property type="term" value="F:mevalonate kinase activity"/>
    <property type="evidence" value="ECO:0007669"/>
    <property type="project" value="UniProtKB-EC"/>
</dbReference>
<keyword evidence="14 18" id="KW-0443">Lipid metabolism</keyword>
<keyword evidence="13 18" id="KW-0756">Sterol biosynthesis</keyword>
<comment type="pathway">
    <text evidence="17 18">Isoprenoid biosynthesis; isopentenyl diphosphate biosynthesis via mevalonate pathway; isopentenyl diphosphate from (R)-mevalonate: step 1/3.</text>
</comment>
<keyword evidence="8 18" id="KW-0547">Nucleotide-binding</keyword>
<evidence type="ECO:0000256" key="1">
    <source>
        <dbReference type="ARBA" id="ARBA00004496"/>
    </source>
</evidence>
<keyword evidence="4 18" id="KW-0963">Cytoplasm</keyword>
<dbReference type="InterPro" id="IPR013750">
    <property type="entry name" value="GHMP_kinase_C_dom"/>
</dbReference>
<evidence type="ECO:0000313" key="22">
    <source>
        <dbReference type="Proteomes" id="UP000749559"/>
    </source>
</evidence>
<keyword evidence="5 18" id="KW-0444">Lipid biosynthesis</keyword>
<dbReference type="Proteomes" id="UP000749559">
    <property type="component" value="Unassembled WGS sequence"/>
</dbReference>
<evidence type="ECO:0000256" key="10">
    <source>
        <dbReference type="ARBA" id="ARBA00022840"/>
    </source>
</evidence>
<keyword evidence="6 18" id="KW-0808">Transferase</keyword>
<evidence type="ECO:0000256" key="3">
    <source>
        <dbReference type="ARBA" id="ARBA00012103"/>
    </source>
</evidence>
<dbReference type="OrthoDB" id="1652964at2759"/>
<feature type="domain" description="GHMP kinase C-terminal" evidence="20">
    <location>
        <begin position="340"/>
        <end position="406"/>
    </location>
</feature>
<evidence type="ECO:0000256" key="7">
    <source>
        <dbReference type="ARBA" id="ARBA00022723"/>
    </source>
</evidence>
<evidence type="ECO:0000313" key="21">
    <source>
        <dbReference type="EMBL" id="CAH1801400.1"/>
    </source>
</evidence>
<dbReference type="Gene3D" id="3.30.230.10">
    <property type="match status" value="2"/>
</dbReference>
<dbReference type="FunFam" id="3.30.70.890:FF:000003">
    <property type="entry name" value="Mevalonate kinase"/>
    <property type="match status" value="1"/>
</dbReference>
<dbReference type="InterPro" id="IPR006203">
    <property type="entry name" value="GHMP_knse_ATP-bd_CS"/>
</dbReference>
<evidence type="ECO:0000256" key="5">
    <source>
        <dbReference type="ARBA" id="ARBA00022516"/>
    </source>
</evidence>
<keyword evidence="10 18" id="KW-0067">ATP-binding</keyword>
<gene>
    <name evidence="21" type="ORF">OFUS_LOCUS25192</name>
</gene>
<keyword evidence="22" id="KW-1185">Reference proteome</keyword>
<dbReference type="InterPro" id="IPR014721">
    <property type="entry name" value="Ribsml_uS5_D2-typ_fold_subgr"/>
</dbReference>
<dbReference type="InterPro" id="IPR006204">
    <property type="entry name" value="GHMP_kinase_N_dom"/>
</dbReference>
<dbReference type="InterPro" id="IPR036554">
    <property type="entry name" value="GHMP_kinase_C_sf"/>
</dbReference>
<evidence type="ECO:0000256" key="14">
    <source>
        <dbReference type="ARBA" id="ARBA00023098"/>
    </source>
</evidence>
<evidence type="ECO:0000256" key="15">
    <source>
        <dbReference type="ARBA" id="ARBA00023166"/>
    </source>
</evidence>
<keyword evidence="12 18" id="KW-0752">Steroid biosynthesis</keyword>
<evidence type="ECO:0000256" key="9">
    <source>
        <dbReference type="ARBA" id="ARBA00022777"/>
    </source>
</evidence>
<evidence type="ECO:0000256" key="17">
    <source>
        <dbReference type="ARBA" id="ARBA00029438"/>
    </source>
</evidence>
<evidence type="ECO:0000256" key="8">
    <source>
        <dbReference type="ARBA" id="ARBA00022741"/>
    </source>
</evidence>
<dbReference type="InterPro" id="IPR020568">
    <property type="entry name" value="Ribosomal_Su5_D2-typ_SF"/>
</dbReference>
<dbReference type="GO" id="GO:0019287">
    <property type="term" value="P:isopentenyl diphosphate biosynthetic process, mevalonate pathway"/>
    <property type="evidence" value="ECO:0007669"/>
    <property type="project" value="TreeGrafter"/>
</dbReference>
<dbReference type="InterPro" id="IPR006205">
    <property type="entry name" value="Mev_gal_kin"/>
</dbReference>
<name>A0A8S4Q618_OWEFU</name>
<dbReference type="PANTHER" id="PTHR43290:SF2">
    <property type="entry name" value="MEVALONATE KINASE"/>
    <property type="match status" value="1"/>
</dbReference>
<sequence length="448" mass="49586">MDEIIVSAPGKLILHGEHAVVYGKVALATSLNLRSYLRLTSSVDEDNVSLSLPDINIKKTWTTESLQNLFKDVHVDEISQNCLNESLVDVIKEFTEFKDEWTTRDLAIVSFLYMYRCIAVTDGHYPAFNLKIASSLPISAGLGSSAAFSVAMATAFLILTKKLNAENIKHNTTEIIDITENNDDTPSQKKLKLDTEFVKKSSNSVKISSKQDDDHANRNHFSDQDLDLINQWAFISEKIIHGTPSGVDNSLSTNGGFITYQKKLQGVPKIEKLQGVPNIRVLLINSMVPRSTKALVAGVRQKYDKFPSVFGPIMDSIESTSLQSKKILEQLAMTETPELMKSLEELIKINRCLLDAIGVGHKDLDQIYRVLQTHGLPCKLTGAGGGGCAFAILRQDTSEDFLKEITKDLSSHGYQCWETSIGGAGVTIHKKADGQYQNEAQFPKTLFD</sequence>
<comment type="similarity">
    <text evidence="2 18">Belongs to the GHMP kinase family. Mevalonate kinase subfamily.</text>
</comment>
<evidence type="ECO:0000256" key="2">
    <source>
        <dbReference type="ARBA" id="ARBA00006495"/>
    </source>
</evidence>
<dbReference type="EMBL" id="CAIIXF020000012">
    <property type="protein sequence ID" value="CAH1801400.1"/>
    <property type="molecule type" value="Genomic_DNA"/>
</dbReference>
<protein>
    <recommendedName>
        <fullName evidence="3 18">Mevalonate kinase</fullName>
        <shortName evidence="18">MK</shortName>
        <ecNumber evidence="3 18">2.7.1.36</ecNumber>
    </recommendedName>
</protein>
<evidence type="ECO:0000256" key="13">
    <source>
        <dbReference type="ARBA" id="ARBA00023011"/>
    </source>
</evidence>
<keyword evidence="15 18" id="KW-1207">Sterol metabolism</keyword>
<feature type="domain" description="GHMP kinase N-terminal" evidence="19">
    <location>
        <begin position="115"/>
        <end position="172"/>
    </location>
</feature>
<comment type="caution">
    <text evidence="21">The sequence shown here is derived from an EMBL/GenBank/DDBJ whole genome shotgun (WGS) entry which is preliminary data.</text>
</comment>
<dbReference type="PANTHER" id="PTHR43290">
    <property type="entry name" value="MEVALONATE KINASE"/>
    <property type="match status" value="1"/>
</dbReference>
<evidence type="ECO:0000256" key="16">
    <source>
        <dbReference type="ARBA" id="ARBA00023221"/>
    </source>
</evidence>
<comment type="subcellular location">
    <subcellularLocation>
        <location evidence="1 18">Cytoplasm</location>
    </subcellularLocation>
</comment>
<dbReference type="EC" id="2.7.1.36" evidence="3 18"/>
<evidence type="ECO:0000256" key="12">
    <source>
        <dbReference type="ARBA" id="ARBA00022955"/>
    </source>
</evidence>
<dbReference type="GO" id="GO:0046872">
    <property type="term" value="F:metal ion binding"/>
    <property type="evidence" value="ECO:0007669"/>
    <property type="project" value="UniProtKB-KW"/>
</dbReference>
<comment type="catalytic activity">
    <reaction evidence="18">
        <text>(R)-mevalonate + ATP = (R)-5-phosphomevalonate + ADP + H(+)</text>
        <dbReference type="Rhea" id="RHEA:17065"/>
        <dbReference type="ChEBI" id="CHEBI:15378"/>
        <dbReference type="ChEBI" id="CHEBI:30616"/>
        <dbReference type="ChEBI" id="CHEBI:36464"/>
        <dbReference type="ChEBI" id="CHEBI:58146"/>
        <dbReference type="ChEBI" id="CHEBI:456216"/>
        <dbReference type="EC" id="2.7.1.36"/>
    </reaction>
</comment>
<dbReference type="SUPFAM" id="SSF54211">
    <property type="entry name" value="Ribosomal protein S5 domain 2-like"/>
    <property type="match status" value="1"/>
</dbReference>
<dbReference type="Gene3D" id="3.30.70.890">
    <property type="entry name" value="GHMP kinase, C-terminal domain"/>
    <property type="match status" value="1"/>
</dbReference>
<keyword evidence="11" id="KW-0460">Magnesium</keyword>
<dbReference type="Pfam" id="PF00288">
    <property type="entry name" value="GHMP_kinases_N"/>
    <property type="match status" value="1"/>
</dbReference>
<dbReference type="NCBIfam" id="TIGR00549">
    <property type="entry name" value="mevalon_kin"/>
    <property type="match status" value="1"/>
</dbReference>
<evidence type="ECO:0000256" key="6">
    <source>
        <dbReference type="ARBA" id="ARBA00022679"/>
    </source>
</evidence>
<reference evidence="21" key="1">
    <citation type="submission" date="2022-03" db="EMBL/GenBank/DDBJ databases">
        <authorList>
            <person name="Martin C."/>
        </authorList>
    </citation>
    <scope>NUCLEOTIDE SEQUENCE</scope>
</reference>
<evidence type="ECO:0000259" key="19">
    <source>
        <dbReference type="Pfam" id="PF00288"/>
    </source>
</evidence>
<proteinExistence type="inferred from homology"/>
<dbReference type="PROSITE" id="PS00627">
    <property type="entry name" value="GHMP_KINASES_ATP"/>
    <property type="match status" value="1"/>
</dbReference>